<dbReference type="InterPro" id="IPR043519">
    <property type="entry name" value="NT_sf"/>
</dbReference>
<dbReference type="GO" id="GO:0003723">
    <property type="term" value="F:RNA binding"/>
    <property type="evidence" value="ECO:0007669"/>
    <property type="project" value="UniProtKB-KW"/>
</dbReference>
<keyword evidence="3" id="KW-0819">tRNA processing</keyword>
<dbReference type="GO" id="GO:0016787">
    <property type="term" value="F:hydrolase activity"/>
    <property type="evidence" value="ECO:0007669"/>
    <property type="project" value="UniProtKB-KW"/>
</dbReference>
<dbReference type="GO" id="GO:0004810">
    <property type="term" value="F:CCA tRNA nucleotidyltransferase activity"/>
    <property type="evidence" value="ECO:0007669"/>
    <property type="project" value="UniProtKB-EC"/>
</dbReference>
<dbReference type="InterPro" id="IPR003607">
    <property type="entry name" value="HD/PDEase_dom"/>
</dbReference>
<evidence type="ECO:0000256" key="7">
    <source>
        <dbReference type="ARBA" id="ARBA00022800"/>
    </source>
</evidence>
<evidence type="ECO:0000256" key="1">
    <source>
        <dbReference type="ARBA" id="ARBA00001946"/>
    </source>
</evidence>
<keyword evidence="8" id="KW-0067">ATP-binding</keyword>
<keyword evidence="2 11" id="KW-0808">Transferase</keyword>
<name>A0A1L8CQC4_9PROT</name>
<comment type="similarity">
    <text evidence="11">Belongs to the tRNA nucleotidyltransferase/poly(A) polymerase family.</text>
</comment>
<dbReference type="Proteomes" id="UP000231632">
    <property type="component" value="Unassembled WGS sequence"/>
</dbReference>
<keyword evidence="5" id="KW-0479">Metal-binding</keyword>
<dbReference type="EC" id="2.7.7.72" evidence="13"/>
<keyword evidence="13" id="KW-0378">Hydrolase</keyword>
<dbReference type="InterPro" id="IPR032828">
    <property type="entry name" value="PolyA_RNA-bd"/>
</dbReference>
<evidence type="ECO:0000256" key="6">
    <source>
        <dbReference type="ARBA" id="ARBA00022741"/>
    </source>
</evidence>
<evidence type="ECO:0000259" key="12">
    <source>
        <dbReference type="SMART" id="SM00471"/>
    </source>
</evidence>
<accession>A0A1L8CQC4</accession>
<dbReference type="SMART" id="SM00471">
    <property type="entry name" value="HDc"/>
    <property type="match status" value="1"/>
</dbReference>
<proteinExistence type="inferred from homology"/>
<keyword evidence="7" id="KW-0692">RNA repair</keyword>
<keyword evidence="9" id="KW-0460">Magnesium</keyword>
<keyword evidence="10 11" id="KW-0694">RNA-binding</keyword>
<dbReference type="AlphaFoldDB" id="A0A1L8CQC4"/>
<evidence type="ECO:0000256" key="3">
    <source>
        <dbReference type="ARBA" id="ARBA00022694"/>
    </source>
</evidence>
<dbReference type="SUPFAM" id="SSF81301">
    <property type="entry name" value="Nucleotidyltransferase"/>
    <property type="match status" value="1"/>
</dbReference>
<dbReference type="Gene3D" id="3.30.460.10">
    <property type="entry name" value="Beta Polymerase, domain 2"/>
    <property type="match status" value="1"/>
</dbReference>
<dbReference type="Gene3D" id="1.10.3090.10">
    <property type="entry name" value="cca-adding enzyme, domain 2"/>
    <property type="match status" value="1"/>
</dbReference>
<sequence>MLGMPPKDFDLEVYNVPAELLRETLENIGKVEFVGKQFGVFKLWYKEIEIDVALPRTERKTARGHSGFMVDSDPSLSPEIASLRRDFTINAMMLNPLTGQMHDFHGGKKDLQNKKLRHVSKAFSEDPLRPLRAMQFAARFGFSLHDESVDLCRELIAEAAYLPPERIWTEWQKWSCAPYPSYGLQLLIDSGWISLYPELQAIVDCPQDPHWHPEGDVWTHTLQCCDQASAIASKNNLLAVVRQRLVFAALCHDYGKPSVNTTGHQGRIRSPGHSEAGIKPAQSFLNGIGAPLSLLDYVEPLVREHITHLHGEATERAVRRLAHRLEPANIELWEMLVEADASGRAPAPPSRPALEWLHKAVQLQNHQNRPHPILTGKLMLKMGAQPGILMGKILKSAYEAQLDGCIYDKQSAIAWYQKQRKNNQGN</sequence>
<dbReference type="InterPro" id="IPR002646">
    <property type="entry name" value="PolA_pol_head_dom"/>
</dbReference>
<dbReference type="EMBL" id="BDFD01000021">
    <property type="protein sequence ID" value="GAV21121.1"/>
    <property type="molecule type" value="Genomic_DNA"/>
</dbReference>
<keyword evidence="14" id="KW-1185">Reference proteome</keyword>
<evidence type="ECO:0000256" key="8">
    <source>
        <dbReference type="ARBA" id="ARBA00022840"/>
    </source>
</evidence>
<organism evidence="13 14">
    <name type="scientific">Mariprofundus micogutta</name>
    <dbReference type="NCBI Taxonomy" id="1921010"/>
    <lineage>
        <taxon>Bacteria</taxon>
        <taxon>Pseudomonadati</taxon>
        <taxon>Pseudomonadota</taxon>
        <taxon>Candidatius Mariprofundia</taxon>
        <taxon>Mariprofundales</taxon>
        <taxon>Mariprofundaceae</taxon>
        <taxon>Mariprofundus</taxon>
    </lineage>
</organism>
<dbReference type="Pfam" id="PF01743">
    <property type="entry name" value="PolyA_pol"/>
    <property type="match status" value="1"/>
</dbReference>
<dbReference type="GO" id="GO:0008033">
    <property type="term" value="P:tRNA processing"/>
    <property type="evidence" value="ECO:0007669"/>
    <property type="project" value="UniProtKB-KW"/>
</dbReference>
<comment type="cofactor">
    <cofactor evidence="1">
        <name>Mg(2+)</name>
        <dbReference type="ChEBI" id="CHEBI:18420"/>
    </cofactor>
</comment>
<gene>
    <name evidence="13" type="ORF">MMIC_P2101</name>
</gene>
<dbReference type="Pfam" id="PF12627">
    <property type="entry name" value="PolyA_pol_RNAbd"/>
    <property type="match status" value="1"/>
</dbReference>
<dbReference type="PANTHER" id="PTHR47545">
    <property type="entry name" value="MULTIFUNCTIONAL CCA PROTEIN"/>
    <property type="match status" value="1"/>
</dbReference>
<dbReference type="InterPro" id="IPR050124">
    <property type="entry name" value="tRNA_CCA-adding_enzyme"/>
</dbReference>
<dbReference type="STRING" id="1921010.MMIC_P2101"/>
<evidence type="ECO:0000256" key="11">
    <source>
        <dbReference type="RuleBase" id="RU003953"/>
    </source>
</evidence>
<dbReference type="GO" id="GO:0046872">
    <property type="term" value="F:metal ion binding"/>
    <property type="evidence" value="ECO:0007669"/>
    <property type="project" value="UniProtKB-KW"/>
</dbReference>
<evidence type="ECO:0000313" key="14">
    <source>
        <dbReference type="Proteomes" id="UP000231632"/>
    </source>
</evidence>
<reference evidence="13 14" key="1">
    <citation type="journal article" date="2017" name="Arch. Microbiol.">
        <title>Mariprofundus micogutta sp. nov., a novel iron-oxidizing zetaproteobacterium isolated from a deep-sea hydrothermal field at the Bayonnaise knoll of the Izu-Ogasawara arc, and a description of Mariprofundales ord. nov. and Zetaproteobacteria classis nov.</title>
        <authorList>
            <person name="Makita H."/>
            <person name="Tanaka E."/>
            <person name="Mitsunobu S."/>
            <person name="Miyazaki M."/>
            <person name="Nunoura T."/>
            <person name="Uematsu K."/>
            <person name="Takaki Y."/>
            <person name="Nishi S."/>
            <person name="Shimamura S."/>
            <person name="Takai K."/>
        </authorList>
    </citation>
    <scope>NUCLEOTIDE SEQUENCE [LARGE SCALE GENOMIC DNA]</scope>
    <source>
        <strain evidence="13 14">ET2</strain>
    </source>
</reference>
<dbReference type="GO" id="GO:0042245">
    <property type="term" value="P:RNA repair"/>
    <property type="evidence" value="ECO:0007669"/>
    <property type="project" value="UniProtKB-KW"/>
</dbReference>
<comment type="caution">
    <text evidence="13">The sequence shown here is derived from an EMBL/GenBank/DDBJ whole genome shotgun (WGS) entry which is preliminary data.</text>
</comment>
<dbReference type="EC" id="3.1.3.-" evidence="13"/>
<feature type="domain" description="HD/PDEase" evidence="12">
    <location>
        <begin position="213"/>
        <end position="356"/>
    </location>
</feature>
<protein>
    <submittedName>
        <fullName evidence="13">tRNA nucleotidyltransferase</fullName>
        <ecNumber evidence="13">2.7.7.72</ecNumber>
        <ecNumber evidence="13">3.1.3.-</ecNumber>
        <ecNumber evidence="13">3.1.4.-</ecNumber>
    </submittedName>
</protein>
<dbReference type="EC" id="3.1.4.-" evidence="13"/>
<evidence type="ECO:0000256" key="2">
    <source>
        <dbReference type="ARBA" id="ARBA00022679"/>
    </source>
</evidence>
<dbReference type="PANTHER" id="PTHR47545:SF1">
    <property type="entry name" value="MULTIFUNCTIONAL CCA PROTEIN"/>
    <property type="match status" value="1"/>
</dbReference>
<keyword evidence="6" id="KW-0547">Nucleotide-binding</keyword>
<dbReference type="InterPro" id="IPR006674">
    <property type="entry name" value="HD_domain"/>
</dbReference>
<dbReference type="SUPFAM" id="SSF81891">
    <property type="entry name" value="Poly A polymerase C-terminal region-like"/>
    <property type="match status" value="1"/>
</dbReference>
<evidence type="ECO:0000313" key="13">
    <source>
        <dbReference type="EMBL" id="GAV21121.1"/>
    </source>
</evidence>
<keyword evidence="4 13" id="KW-0548">Nucleotidyltransferase</keyword>
<dbReference type="GO" id="GO:0005524">
    <property type="term" value="F:ATP binding"/>
    <property type="evidence" value="ECO:0007669"/>
    <property type="project" value="UniProtKB-KW"/>
</dbReference>
<dbReference type="CDD" id="cd05398">
    <property type="entry name" value="NT_ClassII-CCAase"/>
    <property type="match status" value="1"/>
</dbReference>
<dbReference type="CDD" id="cd00077">
    <property type="entry name" value="HDc"/>
    <property type="match status" value="1"/>
</dbReference>
<evidence type="ECO:0000256" key="5">
    <source>
        <dbReference type="ARBA" id="ARBA00022723"/>
    </source>
</evidence>
<evidence type="ECO:0000256" key="4">
    <source>
        <dbReference type="ARBA" id="ARBA00022695"/>
    </source>
</evidence>
<dbReference type="Pfam" id="PF01966">
    <property type="entry name" value="HD"/>
    <property type="match status" value="1"/>
</dbReference>
<evidence type="ECO:0000256" key="9">
    <source>
        <dbReference type="ARBA" id="ARBA00022842"/>
    </source>
</evidence>
<evidence type="ECO:0000256" key="10">
    <source>
        <dbReference type="ARBA" id="ARBA00022884"/>
    </source>
</evidence>